<evidence type="ECO:0000256" key="2">
    <source>
        <dbReference type="SAM" id="SignalP"/>
    </source>
</evidence>
<dbReference type="InterPro" id="IPR029046">
    <property type="entry name" value="LolA/LolB/LppX"/>
</dbReference>
<organism evidence="3 4">
    <name type="scientific">Hoylesella timonensis CRIS 5C-B1</name>
    <dbReference type="NCBI Taxonomy" id="679189"/>
    <lineage>
        <taxon>Bacteria</taxon>
        <taxon>Pseudomonadati</taxon>
        <taxon>Bacteroidota</taxon>
        <taxon>Bacteroidia</taxon>
        <taxon>Bacteroidales</taxon>
        <taxon>Prevotellaceae</taxon>
        <taxon>Hoylesella</taxon>
    </lineage>
</organism>
<feature type="signal peptide" evidence="2">
    <location>
        <begin position="1"/>
        <end position="28"/>
    </location>
</feature>
<dbReference type="RefSeq" id="WP_008122327.1">
    <property type="nucleotide sequence ID" value="NZ_ADEF01000008.1"/>
</dbReference>
<dbReference type="Pfam" id="PF16584">
    <property type="entry name" value="LolA_2"/>
    <property type="match status" value="1"/>
</dbReference>
<dbReference type="Gene3D" id="2.50.20.10">
    <property type="entry name" value="Lipoprotein localisation LolA/LolB/LppX"/>
    <property type="match status" value="1"/>
</dbReference>
<proteinExistence type="predicted"/>
<evidence type="ECO:0000256" key="1">
    <source>
        <dbReference type="ARBA" id="ARBA00022729"/>
    </source>
</evidence>
<evidence type="ECO:0000313" key="4">
    <source>
        <dbReference type="Proteomes" id="UP000004001"/>
    </source>
</evidence>
<dbReference type="CDD" id="cd16325">
    <property type="entry name" value="LolA"/>
    <property type="match status" value="1"/>
</dbReference>
<dbReference type="AlphaFoldDB" id="D1VX55"/>
<dbReference type="InterPro" id="IPR004564">
    <property type="entry name" value="OM_lipoprot_carrier_LolA-like"/>
</dbReference>
<reference evidence="3 4" key="1">
    <citation type="submission" date="2009-12" db="EMBL/GenBank/DDBJ databases">
        <title>Genome Sequence of Prevotella timonensis CRIS 5C-B1.</title>
        <authorList>
            <person name="Durkin A.S."/>
            <person name="Madupu R."/>
            <person name="Torralba M."/>
            <person name="Methe B."/>
            <person name="Sutton G."/>
            <person name="Strausberg R.L."/>
            <person name="Nelson K.E."/>
        </authorList>
    </citation>
    <scope>NUCLEOTIDE SEQUENCE [LARGE SCALE GENOMIC DNA]</scope>
    <source>
        <strain evidence="3 4">CRIS 5C-B1</strain>
    </source>
</reference>
<feature type="chain" id="PRO_5003027244" description="Outer membrane lipoprotein carrier protein LolA" evidence="2">
    <location>
        <begin position="29"/>
        <end position="211"/>
    </location>
</feature>
<dbReference type="EMBL" id="ADEF01000008">
    <property type="protein sequence ID" value="EFA98285.1"/>
    <property type="molecule type" value="Genomic_DNA"/>
</dbReference>
<name>D1VX55_9BACT</name>
<accession>D1VX55</accession>
<dbReference type="SUPFAM" id="SSF89392">
    <property type="entry name" value="Prokaryotic lipoproteins and lipoprotein localization factors"/>
    <property type="match status" value="1"/>
</dbReference>
<sequence>MKQRKLQNIFLKAGAVLIALVFSISIHAQNNQQARKILDKTAAIIGNKAGASANFTYSHPKLGKTNGSIAIKGTKFYARTPQATVWFDGKTQWSYLKQTNEVNISSPSHTQQVSMNPYTFIYMYKSGYQLYSKTVGNNYQIRMVAQNKRSSISEMYILINKDNYIPAQIKIKQGNQWSTIQVRNFRTKNLPNNLFVFKSRDFPSAEVIDLR</sequence>
<protein>
    <recommendedName>
        <fullName evidence="5">Outer membrane lipoprotein carrier protein LolA</fullName>
    </recommendedName>
</protein>
<evidence type="ECO:0000313" key="3">
    <source>
        <dbReference type="EMBL" id="EFA98285.1"/>
    </source>
</evidence>
<keyword evidence="1 2" id="KW-0732">Signal</keyword>
<comment type="caution">
    <text evidence="3">The sequence shown here is derived from an EMBL/GenBank/DDBJ whole genome shotgun (WGS) entry which is preliminary data.</text>
</comment>
<dbReference type="eggNOG" id="COG2834">
    <property type="taxonomic scope" value="Bacteria"/>
</dbReference>
<evidence type="ECO:0008006" key="5">
    <source>
        <dbReference type="Google" id="ProtNLM"/>
    </source>
</evidence>
<gene>
    <name evidence="3" type="ORF">HMPREF9019_0620</name>
</gene>
<dbReference type="Proteomes" id="UP000004001">
    <property type="component" value="Unassembled WGS sequence"/>
</dbReference>
<keyword evidence="4" id="KW-1185">Reference proteome</keyword>